<accession>A0A931EYR1</accession>
<name>A0A931EYR1_9ACTN</name>
<keyword evidence="2" id="KW-1185">Reference proteome</keyword>
<reference evidence="1" key="1">
    <citation type="submission" date="2020-11" db="EMBL/GenBank/DDBJ databases">
        <title>Whole-genome analyses of Nonomuraea sp. K274.</title>
        <authorList>
            <person name="Veyisoglu A."/>
        </authorList>
    </citation>
    <scope>NUCLEOTIDE SEQUENCE</scope>
    <source>
        <strain evidence="1">K274</strain>
    </source>
</reference>
<dbReference type="RefSeq" id="WP_195894464.1">
    <property type="nucleotide sequence ID" value="NZ_JADOGI010000014.1"/>
</dbReference>
<dbReference type="EMBL" id="JADOGI010000014">
    <property type="protein sequence ID" value="MBF8185481.1"/>
    <property type="molecule type" value="Genomic_DNA"/>
</dbReference>
<gene>
    <name evidence="1" type="ORF">ITP53_06950</name>
</gene>
<sequence>MRYVTLTRAQGNNRAVIDGSVVPQGFPLEFAQEAALVQGFRKMVRNLAYDVSEMALTTYLCAREHGVRFSALPVFLVRGFHHGAILVRRDGTITGAKQLAGRRVGVNRGYTVTTGVWGRAILGTEGGLDLDSVTWVRSGDEHVADYRQPANVVSAPSGRTLIDLLKAGELDAVIGVDTDDPDVTPLIANPGKAGFAALRERGLYPINHLVVVKDDVLAAEPGIAAAVFEAFAESKRRYVERLRSGTVENASDRMYARVLAETGADPLPYGLEPNRAVLEELMGHAVRQHILAAPVRLEDLFAPSTLDLAG</sequence>
<organism evidence="1 2">
    <name type="scientific">Nonomuraea cypriaca</name>
    <dbReference type="NCBI Taxonomy" id="1187855"/>
    <lineage>
        <taxon>Bacteria</taxon>
        <taxon>Bacillati</taxon>
        <taxon>Actinomycetota</taxon>
        <taxon>Actinomycetes</taxon>
        <taxon>Streptosporangiales</taxon>
        <taxon>Streptosporangiaceae</taxon>
        <taxon>Nonomuraea</taxon>
    </lineage>
</organism>
<dbReference type="AlphaFoldDB" id="A0A931EYR1"/>
<dbReference type="SUPFAM" id="SSF53850">
    <property type="entry name" value="Periplasmic binding protein-like II"/>
    <property type="match status" value="1"/>
</dbReference>
<protein>
    <submittedName>
        <fullName evidence="1">ABC transporter substrate-binding protein</fullName>
    </submittedName>
</protein>
<dbReference type="Proteomes" id="UP000605361">
    <property type="component" value="Unassembled WGS sequence"/>
</dbReference>
<proteinExistence type="predicted"/>
<evidence type="ECO:0000313" key="1">
    <source>
        <dbReference type="EMBL" id="MBF8185481.1"/>
    </source>
</evidence>
<evidence type="ECO:0000313" key="2">
    <source>
        <dbReference type="Proteomes" id="UP000605361"/>
    </source>
</evidence>
<comment type="caution">
    <text evidence="1">The sequence shown here is derived from an EMBL/GenBank/DDBJ whole genome shotgun (WGS) entry which is preliminary data.</text>
</comment>
<dbReference type="Gene3D" id="3.40.190.10">
    <property type="entry name" value="Periplasmic binding protein-like II"/>
    <property type="match status" value="1"/>
</dbReference>